<dbReference type="Pfam" id="PF02653">
    <property type="entry name" value="BPD_transp_2"/>
    <property type="match status" value="1"/>
</dbReference>
<dbReference type="EMBL" id="MKIO01000031">
    <property type="protein sequence ID" value="OLP54798.1"/>
    <property type="molecule type" value="Genomic_DNA"/>
</dbReference>
<evidence type="ECO:0000256" key="7">
    <source>
        <dbReference type="SAM" id="Phobius"/>
    </source>
</evidence>
<evidence type="ECO:0000256" key="5">
    <source>
        <dbReference type="ARBA" id="ARBA00023136"/>
    </source>
</evidence>
<feature type="transmembrane region" description="Helical" evidence="7">
    <location>
        <begin position="89"/>
        <end position="107"/>
    </location>
</feature>
<dbReference type="InterPro" id="IPR001851">
    <property type="entry name" value="ABC_transp_permease"/>
</dbReference>
<accession>A0A1Q9AHT5</accession>
<protein>
    <submittedName>
        <fullName evidence="8">Ribose ABC transporter permease</fullName>
    </submittedName>
</protein>
<feature type="transmembrane region" description="Helical" evidence="7">
    <location>
        <begin position="296"/>
        <end position="316"/>
    </location>
</feature>
<feature type="transmembrane region" description="Helical" evidence="7">
    <location>
        <begin position="142"/>
        <end position="160"/>
    </location>
</feature>
<dbReference type="RefSeq" id="WP_075635359.1">
    <property type="nucleotide sequence ID" value="NZ_MKIO01000031.1"/>
</dbReference>
<evidence type="ECO:0000313" key="9">
    <source>
        <dbReference type="Proteomes" id="UP000186143"/>
    </source>
</evidence>
<evidence type="ECO:0000256" key="3">
    <source>
        <dbReference type="ARBA" id="ARBA00022692"/>
    </source>
</evidence>
<proteinExistence type="predicted"/>
<feature type="region of interest" description="Disordered" evidence="6">
    <location>
        <begin position="1"/>
        <end position="25"/>
    </location>
</feature>
<dbReference type="GO" id="GO:0005886">
    <property type="term" value="C:plasma membrane"/>
    <property type="evidence" value="ECO:0007669"/>
    <property type="project" value="UniProtKB-SubCell"/>
</dbReference>
<dbReference type="Proteomes" id="UP000186143">
    <property type="component" value="Unassembled WGS sequence"/>
</dbReference>
<comment type="caution">
    <text evidence="8">The sequence shown here is derived from an EMBL/GenBank/DDBJ whole genome shotgun (WGS) entry which is preliminary data.</text>
</comment>
<feature type="transmembrane region" description="Helical" evidence="7">
    <location>
        <begin position="200"/>
        <end position="218"/>
    </location>
</feature>
<gene>
    <name evidence="8" type="ORF">BJF92_13380</name>
</gene>
<feature type="transmembrane region" description="Helical" evidence="7">
    <location>
        <begin position="64"/>
        <end position="82"/>
    </location>
</feature>
<keyword evidence="3 7" id="KW-0812">Transmembrane</keyword>
<dbReference type="GO" id="GO:0022857">
    <property type="term" value="F:transmembrane transporter activity"/>
    <property type="evidence" value="ECO:0007669"/>
    <property type="project" value="InterPro"/>
</dbReference>
<name>A0A1Q9AHT5_9HYPH</name>
<keyword evidence="4 7" id="KW-1133">Transmembrane helix</keyword>
<evidence type="ECO:0000313" key="8">
    <source>
        <dbReference type="EMBL" id="OLP54798.1"/>
    </source>
</evidence>
<dbReference type="AlphaFoldDB" id="A0A1Q9AHT5"/>
<evidence type="ECO:0000256" key="6">
    <source>
        <dbReference type="SAM" id="MobiDB-lite"/>
    </source>
</evidence>
<evidence type="ECO:0000256" key="4">
    <source>
        <dbReference type="ARBA" id="ARBA00022989"/>
    </source>
</evidence>
<keyword evidence="5 7" id="KW-0472">Membrane</keyword>
<feature type="transmembrane region" description="Helical" evidence="7">
    <location>
        <begin position="35"/>
        <end position="58"/>
    </location>
</feature>
<comment type="subcellular location">
    <subcellularLocation>
        <location evidence="1">Cell membrane</location>
        <topology evidence="1">Multi-pass membrane protein</topology>
    </subcellularLocation>
</comment>
<sequence>MADITSGKPQEPIQSRQTPPGRGLSDRQKDIIQKFAALGSLVILAAVFATTSSAFLTVNNGMTIALQVTSIALLGIGATYVIITGGIDLSVGSVLALAGVVAALAVRDLGTPIWLGMLIGILTGSACGLINAFVITRLKLPPFIATLGMMLIARGVALQITGARAVSGLGEAFGVLGNGSLFRIESIDDQGFPVVSFPGIPYPVVLMIVIAIAAGFLLNRTVLGRHIYAIGSNADAARLSGVNVTRVTAFTYLVSGTLAGLTGCVLMSRLVTAQPNEGVAYELDAIASAVIGGTSLIGGVGTISGTFIGAFVIGILRNGLNMNGVSAFIQQIIIGLVILVTVWIDQIRNRR</sequence>
<evidence type="ECO:0000256" key="2">
    <source>
        <dbReference type="ARBA" id="ARBA00022475"/>
    </source>
</evidence>
<evidence type="ECO:0000256" key="1">
    <source>
        <dbReference type="ARBA" id="ARBA00004651"/>
    </source>
</evidence>
<dbReference type="STRING" id="1672749.BJF92_13380"/>
<feature type="transmembrane region" description="Helical" evidence="7">
    <location>
        <begin position="113"/>
        <end position="135"/>
    </location>
</feature>
<dbReference type="CDD" id="cd06579">
    <property type="entry name" value="TM_PBP1_transp_AraH_like"/>
    <property type="match status" value="1"/>
</dbReference>
<dbReference type="PANTHER" id="PTHR32196">
    <property type="entry name" value="ABC TRANSPORTER PERMEASE PROTEIN YPHD-RELATED-RELATED"/>
    <property type="match status" value="1"/>
</dbReference>
<feature type="transmembrane region" description="Helical" evidence="7">
    <location>
        <begin position="328"/>
        <end position="344"/>
    </location>
</feature>
<keyword evidence="2" id="KW-1003">Cell membrane</keyword>
<organism evidence="8 9">
    <name type="scientific">Xaviernesmea rhizosphaerae</name>
    <dbReference type="NCBI Taxonomy" id="1672749"/>
    <lineage>
        <taxon>Bacteria</taxon>
        <taxon>Pseudomonadati</taxon>
        <taxon>Pseudomonadota</taxon>
        <taxon>Alphaproteobacteria</taxon>
        <taxon>Hyphomicrobiales</taxon>
        <taxon>Rhizobiaceae</taxon>
        <taxon>Rhizobium/Agrobacterium group</taxon>
        <taxon>Xaviernesmea</taxon>
    </lineage>
</organism>
<dbReference type="OrthoDB" id="7157592at2"/>
<reference evidence="8 9" key="1">
    <citation type="submission" date="2016-09" db="EMBL/GenBank/DDBJ databases">
        <title>Rhizobium sp. nov., a novel species isolated from the rice rhizosphere.</title>
        <authorList>
            <person name="Zhao J."/>
            <person name="Zhang X."/>
        </authorList>
    </citation>
    <scope>NUCLEOTIDE SEQUENCE [LARGE SCALE GENOMIC DNA]</scope>
    <source>
        <strain evidence="8 9">MH17</strain>
    </source>
</reference>